<protein>
    <recommendedName>
        <fullName evidence="4">ATP synthase protein I</fullName>
    </recommendedName>
</protein>
<comment type="caution">
    <text evidence="2">The sequence shown here is derived from an EMBL/GenBank/DDBJ whole genome shotgun (WGS) entry which is preliminary data.</text>
</comment>
<proteinExistence type="predicted"/>
<dbReference type="EMBL" id="JBHLUB010000031">
    <property type="protein sequence ID" value="MFC0582584.1"/>
    <property type="molecule type" value="Genomic_DNA"/>
</dbReference>
<dbReference type="RefSeq" id="WP_377459852.1">
    <property type="nucleotide sequence ID" value="NZ_JBHLUB010000031.1"/>
</dbReference>
<gene>
    <name evidence="2" type="ORF">ACFFFR_09370</name>
</gene>
<accession>A0ABV6PBS5</accession>
<feature type="transmembrane region" description="Helical" evidence="1">
    <location>
        <begin position="73"/>
        <end position="95"/>
    </location>
</feature>
<reference evidence="2 3" key="1">
    <citation type="submission" date="2024-09" db="EMBL/GenBank/DDBJ databases">
        <authorList>
            <person name="Sun Q."/>
            <person name="Mori K."/>
        </authorList>
    </citation>
    <scope>NUCLEOTIDE SEQUENCE [LARGE SCALE GENOMIC DNA]</scope>
    <source>
        <strain evidence="2 3">NCAIM B.02604</strain>
    </source>
</reference>
<evidence type="ECO:0008006" key="4">
    <source>
        <dbReference type="Google" id="ProtNLM"/>
    </source>
</evidence>
<keyword evidence="1" id="KW-1133">Transmembrane helix</keyword>
<dbReference type="Proteomes" id="UP001589862">
    <property type="component" value="Unassembled WGS sequence"/>
</dbReference>
<keyword evidence="1" id="KW-0472">Membrane</keyword>
<evidence type="ECO:0000313" key="2">
    <source>
        <dbReference type="EMBL" id="MFC0582584.1"/>
    </source>
</evidence>
<keyword evidence="3" id="KW-1185">Reference proteome</keyword>
<feature type="transmembrane region" description="Helical" evidence="1">
    <location>
        <begin position="12"/>
        <end position="35"/>
    </location>
</feature>
<sequence>MNITVNDLMWRKVAFACVNAMSWLVIGFGTAGILYADWHAALSAVGTIVIVAFFSWISVALTDVTSRRAPGIVMVVAMAGFVLKLVAFALILTLFDAPFWLRPEWAATAAIAAIILWQVVEVIVFIRHRHRIYD</sequence>
<evidence type="ECO:0000313" key="3">
    <source>
        <dbReference type="Proteomes" id="UP001589862"/>
    </source>
</evidence>
<feature type="transmembrane region" description="Helical" evidence="1">
    <location>
        <begin position="41"/>
        <end position="61"/>
    </location>
</feature>
<organism evidence="2 3">
    <name type="scientific">Micrococcoides hystricis</name>
    <dbReference type="NCBI Taxonomy" id="1572761"/>
    <lineage>
        <taxon>Bacteria</taxon>
        <taxon>Bacillati</taxon>
        <taxon>Actinomycetota</taxon>
        <taxon>Actinomycetes</taxon>
        <taxon>Micrococcales</taxon>
        <taxon>Micrococcaceae</taxon>
        <taxon>Micrococcoides</taxon>
    </lineage>
</organism>
<evidence type="ECO:0000256" key="1">
    <source>
        <dbReference type="SAM" id="Phobius"/>
    </source>
</evidence>
<keyword evidence="1" id="KW-0812">Transmembrane</keyword>
<feature type="transmembrane region" description="Helical" evidence="1">
    <location>
        <begin position="107"/>
        <end position="126"/>
    </location>
</feature>
<name>A0ABV6PBS5_9MICC</name>